<dbReference type="Proteomes" id="UP001275436">
    <property type="component" value="Unassembled WGS sequence"/>
</dbReference>
<dbReference type="RefSeq" id="WP_317958077.1">
    <property type="nucleotide sequence ID" value="NZ_BSKO01000001.1"/>
</dbReference>
<dbReference type="InterPro" id="IPR055009">
    <property type="entry name" value="MrpR_N_CB"/>
</dbReference>
<gene>
    <name evidence="3" type="ORF">MACH08_19800</name>
</gene>
<evidence type="ECO:0000313" key="4">
    <source>
        <dbReference type="Proteomes" id="UP001275436"/>
    </source>
</evidence>
<evidence type="ECO:0000259" key="2">
    <source>
        <dbReference type="Pfam" id="PF22822"/>
    </source>
</evidence>
<dbReference type="EMBL" id="BSKO01000001">
    <property type="protein sequence ID" value="GLO66196.1"/>
    <property type="molecule type" value="Genomic_DNA"/>
</dbReference>
<keyword evidence="1" id="KW-0233">DNA recombination</keyword>
<proteinExistence type="predicted"/>
<evidence type="ECO:0000256" key="1">
    <source>
        <dbReference type="ARBA" id="ARBA00023172"/>
    </source>
</evidence>
<dbReference type="SUPFAM" id="SSF56349">
    <property type="entry name" value="DNA breaking-rejoining enzymes"/>
    <property type="match status" value="1"/>
</dbReference>
<organism evidence="3 4">
    <name type="scientific">Oceanobacillus kimchii</name>
    <dbReference type="NCBI Taxonomy" id="746691"/>
    <lineage>
        <taxon>Bacteria</taxon>
        <taxon>Bacillati</taxon>
        <taxon>Bacillota</taxon>
        <taxon>Bacilli</taxon>
        <taxon>Bacillales</taxon>
        <taxon>Bacillaceae</taxon>
        <taxon>Oceanobacillus</taxon>
    </lineage>
</organism>
<sequence>MENLYQANNKVEFLNELNTSTQHIYRWLFNKTYDYENKFGKDIFDFNKNEVTDFYKGQAWRLSTMYVYNSYLNTYVKWAIRKNLKRIERVGVPEITKDDLKEIALLSYDVIHPEIIMELTGKMRQGQNFPPLINNQDKFLLYLIFIGVNGTRCHELINLKPEHFDLENKKILLSKLDSDRKDINIDNFGIDLFKKAMAETEYHVFSPEQKQRVDFYKLEDNGYVFRNSTTGVKSSGKQISFGSIRHRLSKMAEYTGERLTIKQITKSGMVYLGKLLADKGITLSSTVPAVQRNIFDRFDITNEQTQFRTIRQLKEDMNKVYGAKDSE</sequence>
<comment type="caution">
    <text evidence="3">The sequence shown here is derived from an EMBL/GenBank/DDBJ whole genome shotgun (WGS) entry which is preliminary data.</text>
</comment>
<accession>A0ABQ5TIU1</accession>
<dbReference type="InterPro" id="IPR011010">
    <property type="entry name" value="DNA_brk_join_enz"/>
</dbReference>
<dbReference type="InterPro" id="IPR013762">
    <property type="entry name" value="Integrase-like_cat_sf"/>
</dbReference>
<evidence type="ECO:0000313" key="3">
    <source>
        <dbReference type="EMBL" id="GLO66196.1"/>
    </source>
</evidence>
<feature type="domain" description="MrpR N-terminal core-binding" evidence="2">
    <location>
        <begin position="4"/>
        <end position="80"/>
    </location>
</feature>
<protein>
    <recommendedName>
        <fullName evidence="2">MrpR N-terminal core-binding domain-containing protein</fullName>
    </recommendedName>
</protein>
<name>A0ABQ5TIU1_9BACI</name>
<dbReference type="Pfam" id="PF22822">
    <property type="entry name" value="MrpR_N_CB"/>
    <property type="match status" value="1"/>
</dbReference>
<reference evidence="3 4" key="1">
    <citation type="submission" date="2023-02" db="EMBL/GenBank/DDBJ databases">
        <title>Oceanobacillus kimchii IFOP_LL358 isolated form Alexandrium catenella lab strain.</title>
        <authorList>
            <person name="Gajardo G."/>
            <person name="Ueki S."/>
            <person name="Maruyama F."/>
        </authorList>
    </citation>
    <scope>NUCLEOTIDE SEQUENCE [LARGE SCALE GENOMIC DNA]</scope>
    <source>
        <strain evidence="3 4">IFOP_LL358</strain>
    </source>
</reference>
<dbReference type="Gene3D" id="1.10.443.10">
    <property type="entry name" value="Intergrase catalytic core"/>
    <property type="match status" value="1"/>
</dbReference>
<keyword evidence="4" id="KW-1185">Reference proteome</keyword>